<dbReference type="CDD" id="cd16040">
    <property type="entry name" value="SPRY_PRY_SNTX"/>
    <property type="match status" value="1"/>
</dbReference>
<dbReference type="Pfam" id="PF00622">
    <property type="entry name" value="SPRY"/>
    <property type="match status" value="1"/>
</dbReference>
<dbReference type="Pfam" id="PF13765">
    <property type="entry name" value="PRY"/>
    <property type="match status" value="1"/>
</dbReference>
<evidence type="ECO:0000256" key="6">
    <source>
        <dbReference type="PROSITE-ProRule" id="PRU00024"/>
    </source>
</evidence>
<evidence type="ECO:0000256" key="5">
    <source>
        <dbReference type="ARBA" id="ARBA00022859"/>
    </source>
</evidence>
<feature type="region of interest" description="Disordered" evidence="7">
    <location>
        <begin position="190"/>
        <end position="220"/>
    </location>
</feature>
<dbReference type="InterPro" id="IPR013083">
    <property type="entry name" value="Znf_RING/FYVE/PHD"/>
</dbReference>
<dbReference type="Pfam" id="PF15227">
    <property type="entry name" value="zf-C3HC4_4"/>
    <property type="match status" value="1"/>
</dbReference>
<dbReference type="GO" id="GO:0005737">
    <property type="term" value="C:cytoplasm"/>
    <property type="evidence" value="ECO:0007669"/>
    <property type="project" value="UniProtKB-ARBA"/>
</dbReference>
<dbReference type="SMART" id="SM00336">
    <property type="entry name" value="BBOX"/>
    <property type="match status" value="1"/>
</dbReference>
<keyword evidence="3 6" id="KW-0863">Zinc-finger</keyword>
<feature type="non-terminal residue" evidence="11">
    <location>
        <position position="1"/>
    </location>
</feature>
<dbReference type="PANTHER" id="PTHR25465">
    <property type="entry name" value="B-BOX DOMAIN CONTAINING"/>
    <property type="match status" value="1"/>
</dbReference>
<feature type="domain" description="B box-type" evidence="9">
    <location>
        <begin position="148"/>
        <end position="188"/>
    </location>
</feature>
<dbReference type="GO" id="GO:0008270">
    <property type="term" value="F:zinc ion binding"/>
    <property type="evidence" value="ECO:0007669"/>
    <property type="project" value="UniProtKB-KW"/>
</dbReference>
<dbReference type="SMART" id="SM00184">
    <property type="entry name" value="RING"/>
    <property type="match status" value="1"/>
</dbReference>
<evidence type="ECO:0000259" key="10">
    <source>
        <dbReference type="PROSITE" id="PS50188"/>
    </source>
</evidence>
<dbReference type="Gene3D" id="3.30.160.60">
    <property type="entry name" value="Classic Zinc Finger"/>
    <property type="match status" value="1"/>
</dbReference>
<feature type="domain" description="RING-type" evidence="8">
    <location>
        <begin position="15"/>
        <end position="58"/>
    </location>
</feature>
<dbReference type="Pfam" id="PF25600">
    <property type="entry name" value="TRIM_CC"/>
    <property type="match status" value="1"/>
</dbReference>
<keyword evidence="5" id="KW-0391">Immunity</keyword>
<organism evidence="11 12">
    <name type="scientific">Polypterus senegalus</name>
    <name type="common">Senegal bichir</name>
    <dbReference type="NCBI Taxonomy" id="55291"/>
    <lineage>
        <taxon>Eukaryota</taxon>
        <taxon>Metazoa</taxon>
        <taxon>Chordata</taxon>
        <taxon>Craniata</taxon>
        <taxon>Vertebrata</taxon>
        <taxon>Euteleostomi</taxon>
        <taxon>Actinopterygii</taxon>
        <taxon>Polypteriformes</taxon>
        <taxon>Polypteridae</taxon>
        <taxon>Polypterus</taxon>
    </lineage>
</organism>
<dbReference type="EMBL" id="JAATIS010005064">
    <property type="protein sequence ID" value="KAG2460374.1"/>
    <property type="molecule type" value="Genomic_DNA"/>
</dbReference>
<keyword evidence="4" id="KW-0862">Zinc</keyword>
<dbReference type="PROSITE" id="PS50089">
    <property type="entry name" value="ZF_RING_2"/>
    <property type="match status" value="1"/>
</dbReference>
<dbReference type="SMART" id="SM00589">
    <property type="entry name" value="PRY"/>
    <property type="match status" value="1"/>
</dbReference>
<dbReference type="AlphaFoldDB" id="A0A8X7X3B3"/>
<dbReference type="PROSITE" id="PS00518">
    <property type="entry name" value="ZF_RING_1"/>
    <property type="match status" value="1"/>
</dbReference>
<keyword evidence="1" id="KW-0399">Innate immunity</keyword>
<dbReference type="InterPro" id="IPR017907">
    <property type="entry name" value="Znf_RING_CS"/>
</dbReference>
<dbReference type="Proteomes" id="UP000886611">
    <property type="component" value="Unassembled WGS sequence"/>
</dbReference>
<dbReference type="Gene3D" id="3.30.40.10">
    <property type="entry name" value="Zinc/RING finger domain, C3HC4 (zinc finger)"/>
    <property type="match status" value="1"/>
</dbReference>
<evidence type="ECO:0000256" key="2">
    <source>
        <dbReference type="ARBA" id="ARBA00022723"/>
    </source>
</evidence>
<sequence length="461" mass="52017">MAAPQLSVSADQYSCSVCLEVLNEPVTIPCGHSYCMDCINDYWDKSDTTTDFRCPQCRRSFSVRPELNRNTVLRDLIEKLKKVTAGGGSSESYAGPDDVSCDFCTGRKLRAVKTCLTCMASYCETHLRPHLESDAFKRHRLEEPTGNLEKQLCTKHQKVLEIFCRTDETCLCVMCAVTEHNGHDMMTPEQERFRKENQLEESKEEMRRKTEEKEKKMEKTKDTIVRVQKFPSVCLSVGDQDTPDVSVNGDLLPEAFRMSLSELKKSLQEISGWELVKTSEADFCPLTLDPNTAHRCLELSEGSKKVTCEGTEITFPDHPDRFDCWPQVLCSEALSGTRWYWEVEWSGDEAEIGVAYKGIGRKGGSNECLLGGNSQSWCLYYCDSSYSVWHNNELTQISAPCSHRIGVYLDWPAGSLSFYSVSDTMTLLHKINASFTEPLYAGFWVDDGSSVTICNLSTSDK</sequence>
<comment type="caution">
    <text evidence="11">The sequence shown here is derived from an EMBL/GenBank/DDBJ whole genome shotgun (WGS) entry which is preliminary data.</text>
</comment>
<evidence type="ECO:0000313" key="12">
    <source>
        <dbReference type="Proteomes" id="UP000886611"/>
    </source>
</evidence>
<dbReference type="Pfam" id="PF00643">
    <property type="entry name" value="zf-B_box"/>
    <property type="match status" value="1"/>
</dbReference>
<feature type="non-terminal residue" evidence="11">
    <location>
        <position position="461"/>
    </location>
</feature>
<dbReference type="InterPro" id="IPR013320">
    <property type="entry name" value="ConA-like_dom_sf"/>
</dbReference>
<evidence type="ECO:0000256" key="7">
    <source>
        <dbReference type="SAM" id="MobiDB-lite"/>
    </source>
</evidence>
<dbReference type="GO" id="GO:0016874">
    <property type="term" value="F:ligase activity"/>
    <property type="evidence" value="ECO:0007669"/>
    <property type="project" value="UniProtKB-KW"/>
</dbReference>
<reference evidence="11 12" key="1">
    <citation type="journal article" date="2021" name="Cell">
        <title>Tracing the genetic footprints of vertebrate landing in non-teleost ray-finned fishes.</title>
        <authorList>
            <person name="Bi X."/>
            <person name="Wang K."/>
            <person name="Yang L."/>
            <person name="Pan H."/>
            <person name="Jiang H."/>
            <person name="Wei Q."/>
            <person name="Fang M."/>
            <person name="Yu H."/>
            <person name="Zhu C."/>
            <person name="Cai Y."/>
            <person name="He Y."/>
            <person name="Gan X."/>
            <person name="Zeng H."/>
            <person name="Yu D."/>
            <person name="Zhu Y."/>
            <person name="Jiang H."/>
            <person name="Qiu Q."/>
            <person name="Yang H."/>
            <person name="Zhang Y.E."/>
            <person name="Wang W."/>
            <person name="Zhu M."/>
            <person name="He S."/>
            <person name="Zhang G."/>
        </authorList>
    </citation>
    <scope>NUCLEOTIDE SEQUENCE [LARGE SCALE GENOMIC DNA]</scope>
    <source>
        <strain evidence="11">Bchr_013</strain>
    </source>
</reference>
<dbReference type="PROSITE" id="PS50119">
    <property type="entry name" value="ZF_BBOX"/>
    <property type="match status" value="1"/>
</dbReference>
<keyword evidence="11" id="KW-0436">Ligase</keyword>
<keyword evidence="12" id="KW-1185">Reference proteome</keyword>
<evidence type="ECO:0000259" key="8">
    <source>
        <dbReference type="PROSITE" id="PS50089"/>
    </source>
</evidence>
<proteinExistence type="predicted"/>
<dbReference type="InterPro" id="IPR001870">
    <property type="entry name" value="B30.2/SPRY"/>
</dbReference>
<name>A0A8X7X3B3_POLSE</name>
<dbReference type="PANTHER" id="PTHR25465:SF5">
    <property type="entry name" value="E3 UBIQUITIN_ISG15 LIGASE TRIM25-RELATED"/>
    <property type="match status" value="1"/>
</dbReference>
<dbReference type="InterPro" id="IPR003877">
    <property type="entry name" value="SPRY_dom"/>
</dbReference>
<dbReference type="InterPro" id="IPR058030">
    <property type="entry name" value="TRIM8/14/16/25/29/45/65_CC"/>
</dbReference>
<dbReference type="GO" id="GO:0045087">
    <property type="term" value="P:innate immune response"/>
    <property type="evidence" value="ECO:0007669"/>
    <property type="project" value="UniProtKB-KW"/>
</dbReference>
<evidence type="ECO:0000259" key="9">
    <source>
        <dbReference type="PROSITE" id="PS50119"/>
    </source>
</evidence>
<dbReference type="InterPro" id="IPR043136">
    <property type="entry name" value="B30.2/SPRY_sf"/>
</dbReference>
<dbReference type="CDD" id="cd19769">
    <property type="entry name" value="Bbox2_TRIM16-like"/>
    <property type="match status" value="1"/>
</dbReference>
<dbReference type="SUPFAM" id="SSF57850">
    <property type="entry name" value="RING/U-box"/>
    <property type="match status" value="1"/>
</dbReference>
<evidence type="ECO:0000256" key="1">
    <source>
        <dbReference type="ARBA" id="ARBA00022588"/>
    </source>
</evidence>
<dbReference type="SUPFAM" id="SSF49899">
    <property type="entry name" value="Concanavalin A-like lectins/glucanases"/>
    <property type="match status" value="1"/>
</dbReference>
<gene>
    <name evidence="11" type="primary">Trim25_43</name>
    <name evidence="11" type="ORF">GTO96_0022044</name>
</gene>
<evidence type="ECO:0000256" key="3">
    <source>
        <dbReference type="ARBA" id="ARBA00022771"/>
    </source>
</evidence>
<dbReference type="InterPro" id="IPR000315">
    <property type="entry name" value="Znf_B-box"/>
</dbReference>
<feature type="domain" description="B30.2/SPRY" evidence="10">
    <location>
        <begin position="266"/>
        <end position="461"/>
    </location>
</feature>
<dbReference type="SMART" id="SM00449">
    <property type="entry name" value="SPRY"/>
    <property type="match status" value="1"/>
</dbReference>
<dbReference type="InterPro" id="IPR003879">
    <property type="entry name" value="Butyrophylin_SPRY"/>
</dbReference>
<accession>A0A8X7X3B3</accession>
<evidence type="ECO:0000313" key="11">
    <source>
        <dbReference type="EMBL" id="KAG2460374.1"/>
    </source>
</evidence>
<dbReference type="InterPro" id="IPR006574">
    <property type="entry name" value="PRY"/>
</dbReference>
<keyword evidence="2" id="KW-0479">Metal-binding</keyword>
<protein>
    <submittedName>
        <fullName evidence="11">TRI25 ligase</fullName>
    </submittedName>
</protein>
<dbReference type="SUPFAM" id="SSF57845">
    <property type="entry name" value="B-box zinc-binding domain"/>
    <property type="match status" value="1"/>
</dbReference>
<dbReference type="Gene3D" id="2.60.120.920">
    <property type="match status" value="1"/>
</dbReference>
<dbReference type="InterPro" id="IPR051051">
    <property type="entry name" value="E3_ubiq-ligase_TRIM/RNF"/>
</dbReference>
<dbReference type="PRINTS" id="PR01407">
    <property type="entry name" value="BUTYPHLNCDUF"/>
</dbReference>
<dbReference type="InterPro" id="IPR001841">
    <property type="entry name" value="Znf_RING"/>
</dbReference>
<evidence type="ECO:0000256" key="4">
    <source>
        <dbReference type="ARBA" id="ARBA00022833"/>
    </source>
</evidence>
<dbReference type="PROSITE" id="PS50188">
    <property type="entry name" value="B302_SPRY"/>
    <property type="match status" value="1"/>
</dbReference>
<dbReference type="Gene3D" id="4.10.830.40">
    <property type="match status" value="1"/>
</dbReference>